<accession>A0A0A2MMR4</accession>
<dbReference type="eggNOG" id="COG1538">
    <property type="taxonomic scope" value="Bacteria"/>
</dbReference>
<evidence type="ECO:0000313" key="9">
    <source>
        <dbReference type="EMBL" id="KGO92748.1"/>
    </source>
</evidence>
<feature type="chain" id="PRO_5002003440" description="Transporter" evidence="8">
    <location>
        <begin position="21"/>
        <end position="438"/>
    </location>
</feature>
<evidence type="ECO:0000256" key="8">
    <source>
        <dbReference type="SAM" id="SignalP"/>
    </source>
</evidence>
<keyword evidence="8" id="KW-0732">Signal</keyword>
<comment type="caution">
    <text evidence="9">The sequence shown here is derived from an EMBL/GenBank/DDBJ whole genome shotgun (WGS) entry which is preliminary data.</text>
</comment>
<dbReference type="STRING" id="1121898.GCA_000422725_02479"/>
<dbReference type="Gene3D" id="1.20.1600.10">
    <property type="entry name" value="Outer membrane efflux proteins (OEP)"/>
    <property type="match status" value="1"/>
</dbReference>
<dbReference type="GO" id="GO:0015288">
    <property type="term" value="F:porin activity"/>
    <property type="evidence" value="ECO:0007669"/>
    <property type="project" value="TreeGrafter"/>
</dbReference>
<comment type="similarity">
    <text evidence="2">Belongs to the outer membrane factor (OMF) (TC 1.B.17) family.</text>
</comment>
<dbReference type="GO" id="GO:0015562">
    <property type="term" value="F:efflux transmembrane transporter activity"/>
    <property type="evidence" value="ECO:0007669"/>
    <property type="project" value="InterPro"/>
</dbReference>
<evidence type="ECO:0000256" key="2">
    <source>
        <dbReference type="ARBA" id="ARBA00007613"/>
    </source>
</evidence>
<evidence type="ECO:0000256" key="1">
    <source>
        <dbReference type="ARBA" id="ARBA00004442"/>
    </source>
</evidence>
<keyword evidence="5" id="KW-0812">Transmembrane</keyword>
<evidence type="ECO:0000256" key="3">
    <source>
        <dbReference type="ARBA" id="ARBA00022448"/>
    </source>
</evidence>
<comment type="subcellular location">
    <subcellularLocation>
        <location evidence="1">Cell outer membrane</location>
    </subcellularLocation>
</comment>
<proteinExistence type="inferred from homology"/>
<dbReference type="InterPro" id="IPR051906">
    <property type="entry name" value="TolC-like"/>
</dbReference>
<dbReference type="Proteomes" id="UP000030111">
    <property type="component" value="Unassembled WGS sequence"/>
</dbReference>
<dbReference type="OrthoDB" id="9811587at2"/>
<feature type="signal peptide" evidence="8">
    <location>
        <begin position="1"/>
        <end position="20"/>
    </location>
</feature>
<dbReference type="GO" id="GO:1990281">
    <property type="term" value="C:efflux pump complex"/>
    <property type="evidence" value="ECO:0007669"/>
    <property type="project" value="TreeGrafter"/>
</dbReference>
<keyword evidence="3" id="KW-0813">Transport</keyword>
<gene>
    <name evidence="9" type="ORF">Q766_11570</name>
</gene>
<organism evidence="9 10">
    <name type="scientific">Flavobacterium subsaxonicum WB 4.1-42 = DSM 21790</name>
    <dbReference type="NCBI Taxonomy" id="1121898"/>
    <lineage>
        <taxon>Bacteria</taxon>
        <taxon>Pseudomonadati</taxon>
        <taxon>Bacteroidota</taxon>
        <taxon>Flavobacteriia</taxon>
        <taxon>Flavobacteriales</taxon>
        <taxon>Flavobacteriaceae</taxon>
        <taxon>Flavobacterium</taxon>
    </lineage>
</organism>
<reference evidence="9 10" key="1">
    <citation type="submission" date="2013-09" db="EMBL/GenBank/DDBJ databases">
        <authorList>
            <person name="Zeng Z."/>
            <person name="Chen C."/>
        </authorList>
    </citation>
    <scope>NUCLEOTIDE SEQUENCE [LARGE SCALE GENOMIC DNA]</scope>
    <source>
        <strain evidence="9 10">WB 4.1-42</strain>
    </source>
</reference>
<name>A0A0A2MMR4_9FLAO</name>
<dbReference type="RefSeq" id="WP_026992829.1">
    <property type="nucleotide sequence ID" value="NZ_JRLY01000008.1"/>
</dbReference>
<keyword evidence="4" id="KW-1134">Transmembrane beta strand</keyword>
<evidence type="ECO:0000256" key="4">
    <source>
        <dbReference type="ARBA" id="ARBA00022452"/>
    </source>
</evidence>
<dbReference type="InterPro" id="IPR003423">
    <property type="entry name" value="OMP_efflux"/>
</dbReference>
<sequence length="438" mass="48511">MKFLLNISLLLLTVSQAVFAQEKKAWTLDDCLTYATENNITIKASEFDKQSAEVTYTQSKYSRFPSLSASAQQNMNNGTSIDPITSNFVTQMVHSTSLGVTAQVTLYNGNYINNTIKQNELLIRQNEFFVSEAKNSIILSVTQAYLQALYYKEGITVAENAVASSQEQVNQANTKFKAGSLAGIEVANLQTQLSNDQYSVVTAKNNYRQQLITLKQLLELEPGAEFEVATPELPDSKIIIPDLQQVYQTAVAAMPEVKSAKLQTDIATYDLKKAKAGYLPTLSLYAGLNTGYTNTQSYNFSAQLDNNFYQTAGLSLSVPIFSKYQNKGAVEQAKITIEQSKLTAKSTSKQLYLKIESAWQNAVSVQSEMQAAEALQASSKMAYEMAQKKSELGSLSATDLLVSKNTYQTAQQQYLQTKFSSALYYQLLQFYQGNAIKI</sequence>
<dbReference type="EMBL" id="JRLY01000008">
    <property type="protein sequence ID" value="KGO92748.1"/>
    <property type="molecule type" value="Genomic_DNA"/>
</dbReference>
<evidence type="ECO:0000256" key="6">
    <source>
        <dbReference type="ARBA" id="ARBA00023136"/>
    </source>
</evidence>
<dbReference type="PANTHER" id="PTHR30026:SF20">
    <property type="entry name" value="OUTER MEMBRANE PROTEIN TOLC"/>
    <property type="match status" value="1"/>
</dbReference>
<dbReference type="PANTHER" id="PTHR30026">
    <property type="entry name" value="OUTER MEMBRANE PROTEIN TOLC"/>
    <property type="match status" value="1"/>
</dbReference>
<dbReference type="SUPFAM" id="SSF56954">
    <property type="entry name" value="Outer membrane efflux proteins (OEP)"/>
    <property type="match status" value="1"/>
</dbReference>
<evidence type="ECO:0000256" key="7">
    <source>
        <dbReference type="ARBA" id="ARBA00023237"/>
    </source>
</evidence>
<keyword evidence="7" id="KW-0998">Cell outer membrane</keyword>
<dbReference type="AlphaFoldDB" id="A0A0A2MMR4"/>
<evidence type="ECO:0008006" key="11">
    <source>
        <dbReference type="Google" id="ProtNLM"/>
    </source>
</evidence>
<keyword evidence="6" id="KW-0472">Membrane</keyword>
<dbReference type="GO" id="GO:0009279">
    <property type="term" value="C:cell outer membrane"/>
    <property type="evidence" value="ECO:0007669"/>
    <property type="project" value="UniProtKB-SubCell"/>
</dbReference>
<evidence type="ECO:0000256" key="5">
    <source>
        <dbReference type="ARBA" id="ARBA00022692"/>
    </source>
</evidence>
<evidence type="ECO:0000313" key="10">
    <source>
        <dbReference type="Proteomes" id="UP000030111"/>
    </source>
</evidence>
<keyword evidence="10" id="KW-1185">Reference proteome</keyword>
<dbReference type="Pfam" id="PF02321">
    <property type="entry name" value="OEP"/>
    <property type="match status" value="2"/>
</dbReference>
<protein>
    <recommendedName>
        <fullName evidence="11">Transporter</fullName>
    </recommendedName>
</protein>